<accession>A0A2S2PUD2</accession>
<evidence type="ECO:0000256" key="1">
    <source>
        <dbReference type="SAM" id="Phobius"/>
    </source>
</evidence>
<evidence type="ECO:0000313" key="2">
    <source>
        <dbReference type="EMBL" id="MBY32934.1"/>
    </source>
</evidence>
<dbReference type="EMBL" id="GGMR01020315">
    <property type="protein sequence ID" value="MBY32934.1"/>
    <property type="molecule type" value="Transcribed_RNA"/>
</dbReference>
<feature type="transmembrane region" description="Helical" evidence="1">
    <location>
        <begin position="59"/>
        <end position="77"/>
    </location>
</feature>
<reference evidence="2" key="1">
    <citation type="submission" date="2018-04" db="EMBL/GenBank/DDBJ databases">
        <title>Transcriptome of Schizaphis graminum biotype I.</title>
        <authorList>
            <person name="Scully E.D."/>
            <person name="Geib S.M."/>
            <person name="Palmer N.A."/>
            <person name="Koch K."/>
            <person name="Bradshaw J."/>
            <person name="Heng-Moss T."/>
            <person name="Sarath G."/>
        </authorList>
    </citation>
    <scope>NUCLEOTIDE SEQUENCE</scope>
</reference>
<feature type="transmembrane region" description="Helical" evidence="1">
    <location>
        <begin position="25"/>
        <end position="47"/>
    </location>
</feature>
<organism evidence="2">
    <name type="scientific">Schizaphis graminum</name>
    <name type="common">Green bug aphid</name>
    <dbReference type="NCBI Taxonomy" id="13262"/>
    <lineage>
        <taxon>Eukaryota</taxon>
        <taxon>Metazoa</taxon>
        <taxon>Ecdysozoa</taxon>
        <taxon>Arthropoda</taxon>
        <taxon>Hexapoda</taxon>
        <taxon>Insecta</taxon>
        <taxon>Pterygota</taxon>
        <taxon>Neoptera</taxon>
        <taxon>Paraneoptera</taxon>
        <taxon>Hemiptera</taxon>
        <taxon>Sternorrhyncha</taxon>
        <taxon>Aphidomorpha</taxon>
        <taxon>Aphidoidea</taxon>
        <taxon>Aphididae</taxon>
        <taxon>Aphidini</taxon>
        <taxon>Schizaphis</taxon>
    </lineage>
</organism>
<keyword evidence="1" id="KW-1133">Transmembrane helix</keyword>
<keyword evidence="1" id="KW-0812">Transmembrane</keyword>
<dbReference type="AlphaFoldDB" id="A0A2S2PUD2"/>
<name>A0A2S2PUD2_SCHGA</name>
<sequence length="105" mass="12431">MCYSHMFFKIRAVISCFATNYANKLWIFVTFIFHMAYYIFLSTICTPALSTLKCIFTKIFLFGTVIISTYIVNVLVVFDLDGWMYYCEVNTVFIKITMIFHNKKH</sequence>
<protein>
    <submittedName>
        <fullName evidence="2">Uncharacterized protein</fullName>
    </submittedName>
</protein>
<gene>
    <name evidence="2" type="ORF">g.107106</name>
</gene>
<keyword evidence="1" id="KW-0472">Membrane</keyword>
<proteinExistence type="predicted"/>